<gene>
    <name evidence="1" type="ORF">FWILDA_LOCUS1551</name>
</gene>
<accession>A0A9W4WQH3</accession>
<sequence>MNMKFEREEINEVLLSQDVIESLTTVKYVALIALDSLLRQIVSENTLHILPPPVFELKTPLSKVDTRKRSASESHRSFINMNPDFESLPREERDAWLRSQLLAGIADNATKLGVKNEIKQIDSRPISSDVATLDRIQHHLDANIPYVPNDDYSLACTLAALLGYLYQILELSESQGLFSNFHTAEEFLHNINGDNIYSTLHKEVTTLQNRRVSLSQKSNVANERLATWNEIDRLMEIVASLCRDRLHIDPPPRYSYNTDDKGGSTLIDPPKYSCLGTGIMNNEKTKVDLDNVISAIERVYYVAPQLNNQRVELNARQKKELTAATLSSAIQKLSRGRFEEQRAESTSVMKYQTLNCLVDQIQKSASKSLVNQRVELSPRQVRDFEVAKLSGVIDRLDKNRMTDQDWHPPEQLLIQDLTRLTCELSSAYSSQRFHLSSAKEKDMYMNNVMKKVGKLRSYRFENQDATKPDECSYNEIENIISKMQYSPSMENQRATWTKSITIYFLSTLTEYIFSIKSP</sequence>
<dbReference type="OrthoDB" id="66510at2759"/>
<dbReference type="Proteomes" id="UP001153678">
    <property type="component" value="Unassembled WGS sequence"/>
</dbReference>
<name>A0A9W4WQH3_9GLOM</name>
<reference evidence="1" key="1">
    <citation type="submission" date="2022-08" db="EMBL/GenBank/DDBJ databases">
        <authorList>
            <person name="Kallberg Y."/>
            <person name="Tangrot J."/>
            <person name="Rosling A."/>
        </authorList>
    </citation>
    <scope>NUCLEOTIDE SEQUENCE</scope>
    <source>
        <strain evidence="1">Wild A</strain>
    </source>
</reference>
<proteinExistence type="predicted"/>
<comment type="caution">
    <text evidence="1">The sequence shown here is derived from an EMBL/GenBank/DDBJ whole genome shotgun (WGS) entry which is preliminary data.</text>
</comment>
<protein>
    <submittedName>
        <fullName evidence="1">11988_t:CDS:1</fullName>
    </submittedName>
</protein>
<keyword evidence="2" id="KW-1185">Reference proteome</keyword>
<dbReference type="AlphaFoldDB" id="A0A9W4WQH3"/>
<evidence type="ECO:0000313" key="2">
    <source>
        <dbReference type="Proteomes" id="UP001153678"/>
    </source>
</evidence>
<dbReference type="EMBL" id="CAMKVN010000153">
    <property type="protein sequence ID" value="CAI2164406.1"/>
    <property type="molecule type" value="Genomic_DNA"/>
</dbReference>
<evidence type="ECO:0000313" key="1">
    <source>
        <dbReference type="EMBL" id="CAI2164406.1"/>
    </source>
</evidence>
<organism evidence="1 2">
    <name type="scientific">Funneliformis geosporum</name>
    <dbReference type="NCBI Taxonomy" id="1117311"/>
    <lineage>
        <taxon>Eukaryota</taxon>
        <taxon>Fungi</taxon>
        <taxon>Fungi incertae sedis</taxon>
        <taxon>Mucoromycota</taxon>
        <taxon>Glomeromycotina</taxon>
        <taxon>Glomeromycetes</taxon>
        <taxon>Glomerales</taxon>
        <taxon>Glomeraceae</taxon>
        <taxon>Funneliformis</taxon>
    </lineage>
</organism>